<protein>
    <recommendedName>
        <fullName evidence="1">HTH cro/C1-type domain-containing protein</fullName>
    </recommendedName>
</protein>
<evidence type="ECO:0000313" key="3">
    <source>
        <dbReference type="Proteomes" id="UP000644699"/>
    </source>
</evidence>
<keyword evidence="3" id="KW-1185">Reference proteome</keyword>
<reference evidence="2" key="2">
    <citation type="submission" date="2020-09" db="EMBL/GenBank/DDBJ databases">
        <authorList>
            <person name="Sun Q."/>
            <person name="Zhou Y."/>
        </authorList>
    </citation>
    <scope>NUCLEOTIDE SEQUENCE</scope>
    <source>
        <strain evidence="2">CGMCC 1.15367</strain>
    </source>
</reference>
<dbReference type="PROSITE" id="PS50943">
    <property type="entry name" value="HTH_CROC1"/>
    <property type="match status" value="1"/>
</dbReference>
<gene>
    <name evidence="2" type="ORF">GCM10011390_19010</name>
</gene>
<dbReference type="InterPro" id="IPR010982">
    <property type="entry name" value="Lambda_DNA-bd_dom_sf"/>
</dbReference>
<dbReference type="GO" id="GO:0003677">
    <property type="term" value="F:DNA binding"/>
    <property type="evidence" value="ECO:0007669"/>
    <property type="project" value="InterPro"/>
</dbReference>
<dbReference type="SUPFAM" id="SSF47413">
    <property type="entry name" value="lambda repressor-like DNA-binding domains"/>
    <property type="match status" value="1"/>
</dbReference>
<dbReference type="Gene3D" id="1.10.260.40">
    <property type="entry name" value="lambda repressor-like DNA-binding domains"/>
    <property type="match status" value="1"/>
</dbReference>
<sequence length="91" mass="10323">MTLISCAPEPGRILLVAMDDEPWQQRAKRAGLTQKRLAALLGVAPNTVSRQLRGQFGSEVPRYVKTVIRAYEMLPQREREELSRLAESDEE</sequence>
<organism evidence="2 3">
    <name type="scientific">Aureimonas endophytica</name>
    <dbReference type="NCBI Taxonomy" id="2027858"/>
    <lineage>
        <taxon>Bacteria</taxon>
        <taxon>Pseudomonadati</taxon>
        <taxon>Pseudomonadota</taxon>
        <taxon>Alphaproteobacteria</taxon>
        <taxon>Hyphomicrobiales</taxon>
        <taxon>Aurantimonadaceae</taxon>
        <taxon>Aureimonas</taxon>
    </lineage>
</organism>
<feature type="domain" description="HTH cro/C1-type" evidence="1">
    <location>
        <begin position="28"/>
        <end position="50"/>
    </location>
</feature>
<proteinExistence type="predicted"/>
<name>A0A916ZIW4_9HYPH</name>
<evidence type="ECO:0000259" key="1">
    <source>
        <dbReference type="PROSITE" id="PS50943"/>
    </source>
</evidence>
<dbReference type="EMBL" id="BMIQ01000002">
    <property type="protein sequence ID" value="GGE00404.1"/>
    <property type="molecule type" value="Genomic_DNA"/>
</dbReference>
<comment type="caution">
    <text evidence="2">The sequence shown here is derived from an EMBL/GenBank/DDBJ whole genome shotgun (WGS) entry which is preliminary data.</text>
</comment>
<reference evidence="2" key="1">
    <citation type="journal article" date="2014" name="Int. J. Syst. Evol. Microbiol.">
        <title>Complete genome sequence of Corynebacterium casei LMG S-19264T (=DSM 44701T), isolated from a smear-ripened cheese.</title>
        <authorList>
            <consortium name="US DOE Joint Genome Institute (JGI-PGF)"/>
            <person name="Walter F."/>
            <person name="Albersmeier A."/>
            <person name="Kalinowski J."/>
            <person name="Ruckert C."/>
        </authorList>
    </citation>
    <scope>NUCLEOTIDE SEQUENCE</scope>
    <source>
        <strain evidence="2">CGMCC 1.15367</strain>
    </source>
</reference>
<dbReference type="InterPro" id="IPR001387">
    <property type="entry name" value="Cro/C1-type_HTH"/>
</dbReference>
<dbReference type="AlphaFoldDB" id="A0A916ZIW4"/>
<evidence type="ECO:0000313" key="2">
    <source>
        <dbReference type="EMBL" id="GGE00404.1"/>
    </source>
</evidence>
<accession>A0A916ZIW4</accession>
<dbReference type="Proteomes" id="UP000644699">
    <property type="component" value="Unassembled WGS sequence"/>
</dbReference>